<evidence type="ECO:0000313" key="8">
    <source>
        <dbReference type="EMBL" id="TFE40550.1"/>
    </source>
</evidence>
<dbReference type="SMART" id="SM00448">
    <property type="entry name" value="REC"/>
    <property type="match status" value="1"/>
</dbReference>
<sequence>MNSSPEHRALRVFLVDDAVLVRRRLAALLGALDGVEIVGEAEEPAAAFAGIDTGMADLVVTELHLSGGTGMELLGLLAQGMPHVIVMVLTNHSGAWFRRACLKGGARYFFDKTGEFDLALSTIQRIAGEHRTHAVFQQEHTMSDVAASPAIAPALARPQGSPLPGRVSANASASRKGAPRCTACSMRSICMPHGLTAEELQRIESLICPSRTIKQGETIYRANDAFQSIYAVRAGSFKTVVMHRDGREQVTGFHLAGDSLGLDGVCSGHHSCDAVALEDSKVCIIPFHLLEAMCREVKAVQQHVHRMMGGEIVRESSQMMLLGTMSAEQRVATFLLNLSDRLRKRGYSPAEFHLRMTREEIGSYLGIKLETVSRMLSKFQRDGLLDTHGKDIRILDHEGLVRV</sequence>
<organism evidence="8 9">
    <name type="scientific">Paraburkholderia dipogonis</name>
    <dbReference type="NCBI Taxonomy" id="1211383"/>
    <lineage>
        <taxon>Bacteria</taxon>
        <taxon>Pseudomonadati</taxon>
        <taxon>Pseudomonadota</taxon>
        <taxon>Betaproteobacteria</taxon>
        <taxon>Burkholderiales</taxon>
        <taxon>Burkholderiaceae</taxon>
        <taxon>Paraburkholderia</taxon>
    </lineage>
</organism>
<dbReference type="InterPro" id="IPR036388">
    <property type="entry name" value="WH-like_DNA-bd_sf"/>
</dbReference>
<comment type="caution">
    <text evidence="8">The sequence shown here is derived from an EMBL/GenBank/DDBJ whole genome shotgun (WGS) entry which is preliminary data.</text>
</comment>
<dbReference type="InterPro" id="IPR050397">
    <property type="entry name" value="Env_Response_Regulators"/>
</dbReference>
<keyword evidence="2" id="KW-0238">DNA-binding</keyword>
<dbReference type="GO" id="GO:0003677">
    <property type="term" value="F:DNA binding"/>
    <property type="evidence" value="ECO:0007669"/>
    <property type="project" value="UniProtKB-KW"/>
</dbReference>
<dbReference type="Gene3D" id="2.60.120.10">
    <property type="entry name" value="Jelly Rolls"/>
    <property type="match status" value="1"/>
</dbReference>
<dbReference type="GO" id="GO:0003700">
    <property type="term" value="F:DNA-binding transcription factor activity"/>
    <property type="evidence" value="ECO:0007669"/>
    <property type="project" value="TreeGrafter"/>
</dbReference>
<dbReference type="Gene3D" id="1.10.10.10">
    <property type="entry name" value="Winged helix-like DNA-binding domain superfamily/Winged helix DNA-binding domain"/>
    <property type="match status" value="1"/>
</dbReference>
<evidence type="ECO:0000313" key="9">
    <source>
        <dbReference type="Proteomes" id="UP000297385"/>
    </source>
</evidence>
<evidence type="ECO:0000256" key="2">
    <source>
        <dbReference type="ARBA" id="ARBA00023125"/>
    </source>
</evidence>
<evidence type="ECO:0000256" key="3">
    <source>
        <dbReference type="ARBA" id="ARBA00023163"/>
    </source>
</evidence>
<dbReference type="InterPro" id="IPR000595">
    <property type="entry name" value="cNMP-bd_dom"/>
</dbReference>
<dbReference type="PROSITE" id="PS50042">
    <property type="entry name" value="CNMP_BINDING_3"/>
    <property type="match status" value="1"/>
</dbReference>
<feature type="domain" description="HTH crp-type" evidence="7">
    <location>
        <begin position="325"/>
        <end position="398"/>
    </location>
</feature>
<dbReference type="SMART" id="SM00100">
    <property type="entry name" value="cNMP"/>
    <property type="match status" value="1"/>
</dbReference>
<dbReference type="Pfam" id="PF00027">
    <property type="entry name" value="cNMP_binding"/>
    <property type="match status" value="1"/>
</dbReference>
<dbReference type="EMBL" id="SNVI01000002">
    <property type="protein sequence ID" value="TFE40550.1"/>
    <property type="molecule type" value="Genomic_DNA"/>
</dbReference>
<comment type="caution">
    <text evidence="4">Lacks conserved residue(s) required for the propagation of feature annotation.</text>
</comment>
<dbReference type="InterPro" id="IPR012318">
    <property type="entry name" value="HTH_CRP"/>
</dbReference>
<dbReference type="SMART" id="SM00419">
    <property type="entry name" value="HTH_CRP"/>
    <property type="match status" value="1"/>
</dbReference>
<dbReference type="PANTHER" id="PTHR24567">
    <property type="entry name" value="CRP FAMILY TRANSCRIPTIONAL REGULATORY PROTEIN"/>
    <property type="match status" value="1"/>
</dbReference>
<dbReference type="Gene3D" id="3.40.50.2300">
    <property type="match status" value="1"/>
</dbReference>
<dbReference type="GO" id="GO:0005829">
    <property type="term" value="C:cytosol"/>
    <property type="evidence" value="ECO:0007669"/>
    <property type="project" value="TreeGrafter"/>
</dbReference>
<evidence type="ECO:0000259" key="7">
    <source>
        <dbReference type="PROSITE" id="PS51063"/>
    </source>
</evidence>
<protein>
    <submittedName>
        <fullName evidence="8">Fumarate/nitrate reduction transcriptional regulator Fnr</fullName>
    </submittedName>
</protein>
<dbReference type="PROSITE" id="PS50110">
    <property type="entry name" value="RESPONSE_REGULATORY"/>
    <property type="match status" value="1"/>
</dbReference>
<reference evidence="8 9" key="1">
    <citation type="submission" date="2019-03" db="EMBL/GenBank/DDBJ databases">
        <title>Complete Genome Sequence of Paraburkholderia dipogonis ICMP 19430T, a Nitrogen-fixing Symbiont of the South African Invasive Legume Dipogon lignosus in New Zealand.</title>
        <authorList>
            <person name="De Meyer S.E."/>
        </authorList>
    </citation>
    <scope>NUCLEOTIDE SEQUENCE [LARGE SCALE GENOMIC DNA]</scope>
    <source>
        <strain evidence="8 9">ICMP 19430</strain>
    </source>
</reference>
<dbReference type="Proteomes" id="UP000297385">
    <property type="component" value="Unassembled WGS sequence"/>
</dbReference>
<proteinExistence type="predicted"/>
<dbReference type="NCBIfam" id="NF008365">
    <property type="entry name" value="PRK11161.1"/>
    <property type="match status" value="1"/>
</dbReference>
<keyword evidence="3" id="KW-0804">Transcription</keyword>
<dbReference type="CDD" id="cd00038">
    <property type="entry name" value="CAP_ED"/>
    <property type="match status" value="1"/>
</dbReference>
<dbReference type="InterPro" id="IPR018490">
    <property type="entry name" value="cNMP-bd_dom_sf"/>
</dbReference>
<dbReference type="AlphaFoldDB" id="A0A4Y8MSM9"/>
<dbReference type="PANTHER" id="PTHR24567:SF75">
    <property type="entry name" value="FUMARATE AND NITRATE REDUCTION REGULATORY PROTEIN"/>
    <property type="match status" value="1"/>
</dbReference>
<evidence type="ECO:0000259" key="5">
    <source>
        <dbReference type="PROSITE" id="PS50042"/>
    </source>
</evidence>
<evidence type="ECO:0000256" key="1">
    <source>
        <dbReference type="ARBA" id="ARBA00023015"/>
    </source>
</evidence>
<feature type="domain" description="Cyclic nucleotide-binding" evidence="5">
    <location>
        <begin position="191"/>
        <end position="261"/>
    </location>
</feature>
<dbReference type="InterPro" id="IPR001789">
    <property type="entry name" value="Sig_transdc_resp-reg_receiver"/>
</dbReference>
<dbReference type="SUPFAM" id="SSF51206">
    <property type="entry name" value="cAMP-binding domain-like"/>
    <property type="match status" value="1"/>
</dbReference>
<dbReference type="InterPro" id="IPR014710">
    <property type="entry name" value="RmlC-like_jellyroll"/>
</dbReference>
<accession>A0A4Y8MSM9</accession>
<evidence type="ECO:0000259" key="6">
    <source>
        <dbReference type="PROSITE" id="PS50110"/>
    </source>
</evidence>
<name>A0A4Y8MSM9_9BURK</name>
<dbReference type="FunFam" id="1.10.10.10:FF:000028">
    <property type="entry name" value="Fumarate/nitrate reduction transcriptional regulator Fnr"/>
    <property type="match status" value="1"/>
</dbReference>
<dbReference type="InterPro" id="IPR036390">
    <property type="entry name" value="WH_DNA-bd_sf"/>
</dbReference>
<dbReference type="PRINTS" id="PR00034">
    <property type="entry name" value="HTHCRP"/>
</dbReference>
<dbReference type="GO" id="GO:0000160">
    <property type="term" value="P:phosphorelay signal transduction system"/>
    <property type="evidence" value="ECO:0007669"/>
    <property type="project" value="InterPro"/>
</dbReference>
<dbReference type="SUPFAM" id="SSF52172">
    <property type="entry name" value="CheY-like"/>
    <property type="match status" value="1"/>
</dbReference>
<dbReference type="PROSITE" id="PS51063">
    <property type="entry name" value="HTH_CRP_2"/>
    <property type="match status" value="1"/>
</dbReference>
<keyword evidence="1" id="KW-0805">Transcription regulation</keyword>
<dbReference type="Pfam" id="PF00072">
    <property type="entry name" value="Response_reg"/>
    <property type="match status" value="1"/>
</dbReference>
<feature type="domain" description="Response regulatory" evidence="6">
    <location>
        <begin position="11"/>
        <end position="127"/>
    </location>
</feature>
<evidence type="ECO:0000256" key="4">
    <source>
        <dbReference type="PROSITE-ProRule" id="PRU00169"/>
    </source>
</evidence>
<dbReference type="Pfam" id="PF13545">
    <property type="entry name" value="HTH_Crp_2"/>
    <property type="match status" value="1"/>
</dbReference>
<gene>
    <name evidence="8" type="primary">fnr</name>
    <name evidence="8" type="ORF">E2553_27880</name>
</gene>
<dbReference type="SUPFAM" id="SSF46785">
    <property type="entry name" value="Winged helix' DNA-binding domain"/>
    <property type="match status" value="1"/>
</dbReference>
<dbReference type="InterPro" id="IPR011006">
    <property type="entry name" value="CheY-like_superfamily"/>
</dbReference>
<dbReference type="CDD" id="cd00092">
    <property type="entry name" value="HTH_CRP"/>
    <property type="match status" value="1"/>
</dbReference>